<accession>A0A934IL67</accession>
<feature type="domain" description="Autotransporter" evidence="2">
    <location>
        <begin position="1612"/>
        <end position="1894"/>
    </location>
</feature>
<feature type="region of interest" description="Disordered" evidence="1">
    <location>
        <begin position="66"/>
        <end position="110"/>
    </location>
</feature>
<dbReference type="SUPFAM" id="SSF103515">
    <property type="entry name" value="Autotransporter"/>
    <property type="match status" value="1"/>
</dbReference>
<dbReference type="RefSeq" id="WP_198880266.1">
    <property type="nucleotide sequence ID" value="NZ_JAEKJA010000001.1"/>
</dbReference>
<dbReference type="PROSITE" id="PS51208">
    <property type="entry name" value="AUTOTRANSPORTER"/>
    <property type="match status" value="1"/>
</dbReference>
<reference evidence="3" key="1">
    <citation type="submission" date="2020-12" db="EMBL/GenBank/DDBJ databases">
        <title>Bacterial taxonomy.</title>
        <authorList>
            <person name="Pan X."/>
        </authorList>
    </citation>
    <scope>NUCLEOTIDE SEQUENCE</scope>
    <source>
        <strain evidence="3">B2012</strain>
    </source>
</reference>
<dbReference type="EMBL" id="JAEKJA010000001">
    <property type="protein sequence ID" value="MBJ3774381.1"/>
    <property type="molecule type" value="Genomic_DNA"/>
</dbReference>
<evidence type="ECO:0000256" key="1">
    <source>
        <dbReference type="SAM" id="MobiDB-lite"/>
    </source>
</evidence>
<feature type="compositionally biased region" description="Gly residues" evidence="1">
    <location>
        <begin position="730"/>
        <end position="740"/>
    </location>
</feature>
<gene>
    <name evidence="3" type="ORF">JCR33_01700</name>
</gene>
<name>A0A934IL67_9HYPH</name>
<comment type="caution">
    <text evidence="3">The sequence shown here is derived from an EMBL/GenBank/DDBJ whole genome shotgun (WGS) entry which is preliminary data.</text>
</comment>
<dbReference type="InterPro" id="IPR005546">
    <property type="entry name" value="Autotransporte_beta"/>
</dbReference>
<dbReference type="SMART" id="SM00869">
    <property type="entry name" value="Autotransporter"/>
    <property type="match status" value="1"/>
</dbReference>
<evidence type="ECO:0000313" key="3">
    <source>
        <dbReference type="EMBL" id="MBJ3774381.1"/>
    </source>
</evidence>
<proteinExistence type="predicted"/>
<dbReference type="Proteomes" id="UP000609531">
    <property type="component" value="Unassembled WGS sequence"/>
</dbReference>
<keyword evidence="4" id="KW-1185">Reference proteome</keyword>
<evidence type="ECO:0000313" key="4">
    <source>
        <dbReference type="Proteomes" id="UP000609531"/>
    </source>
</evidence>
<organism evidence="3 4">
    <name type="scientific">Acuticoccus mangrovi</name>
    <dbReference type="NCBI Taxonomy" id="2796142"/>
    <lineage>
        <taxon>Bacteria</taxon>
        <taxon>Pseudomonadati</taxon>
        <taxon>Pseudomonadota</taxon>
        <taxon>Alphaproteobacteria</taxon>
        <taxon>Hyphomicrobiales</taxon>
        <taxon>Amorphaceae</taxon>
        <taxon>Acuticoccus</taxon>
    </lineage>
</organism>
<evidence type="ECO:0000259" key="2">
    <source>
        <dbReference type="PROSITE" id="PS51208"/>
    </source>
</evidence>
<protein>
    <submittedName>
        <fullName evidence="3">Autotransporter outer membrane beta-barrel domain-containing protein</fullName>
    </submittedName>
</protein>
<feature type="region of interest" description="Disordered" evidence="1">
    <location>
        <begin position="711"/>
        <end position="740"/>
    </location>
</feature>
<sequence length="1894" mass="179705">MTIDPAQGSSDPASILHASSSLATIQVRSVGGDGGYAEGDFALKGANGNDGGAGADAYLEINGATIDTEPDTDGQNTGSPGIEVSSLGGNGSLGGQSGDPHDSANGGAGGAGGPATLVFTSGTNSITAAGSYNPGALVESVGGSGGAAGAGGGGGDAGAAGAGGASTLIVSGGTLDVTTSGTGSHGLAVQSISGTGGSGNAENFSLIYGAGDAGGAGADADTATVTLNAETTVGTSGDGAMGVFAQSIGGAGGNGGPSTSLFGVGGDGGGAGGGGTVTITNPGTVTTSGDGAFGLYGLSIGGGGGLVLGSAIPSEYLGGGTGGGGNGAFGIGGSGGSGGDGGSVTIETTGTVKTTGSNAHAVVASSIGGGGGAGGGAFSVAPFVSVAVGGSGGSGGNAGTVEVNPDATAAVDGAIISTSSVGAYGIKAMSVGGGGGDGGGAVATAFAAPITLASGGAQFGAAISIGGSGGAGGDGGEVHVNNVADLSTADDESIGIYAASIGGGGGTGGHAASYTVGLVRSPGTVSLNASVSVGGSGEGGGSGDEVYVTNYGSVSTTGMMASAIHAQSIGGGGGNGGNSQAVAASLATENSVGSSLTVAVGGSAGGGGDGDEVHVTNDGSISTAGQFSHGIIAQSIGGGGGTGGLGAAYSIPGISLAAANGIAAGVAVGGSGGPATGSALVKVINSGSITIEGPNSSGIIAQSIGGGGGYGGGAQASSNADGPQLSVSVGGSGGSGGAGGDVTVDNQAGAVIKTSGHGGFGIQAQSIGGGGGAGGAASAGNDLPVEILDEADALHQDATTIQKFLKAVRPASATVSPEGEASEPEEPEGIELPNVALDISVGGSGGVGGIGGTIEVSNEGTIWTEGDTASAIFAQSVGGGGGFGGGASAELGQLSGSVNVGGGGGAGNNGGQVTVTNSGEITTAGNFSPGIEAQSVGGGGGTGGAATSEEGIFLSAALTVEVGGDAGNASNGGEVDVTNTGIIKTQGNHSHGIFAQSVGGGGGHTYFNGQSFDDNGMASVSGAPLYETPGLSTSVATAEGGEAEDESKGLNFTFGGNGSNGGNGGLVDIEVGGTITTMGDDAFAVFGQSVGGGGGTGAVGSGYIDIPLTFSAGGDGNSGIGGNVEITLDDGAVLSTEGTGASALVAQTVAGGGGHVAGLGTELADAMSFLVSNGTAHTGGSVSVTTAADATVSIKTTGYGAHGIFAQSTAGGGGSIGSYAGHLSLAAIPTEIDLENWGSGGAVTVDVVGDVVATGAHSVAVYAESSGLGYVTNGTISVTTNGTVTGGTGSSAAGIAILGGNQSNTITIEGGTVSAGEGGYAVAAAHLLSFDDPASVTLTNRGTLIGNIDLGFGSNVFDNSGTFYPGEIVVVGTNDDTLHYVPPTVQALQGNWSKQPFWGEGSFQNTGHIDVAGPGVIGSTEFQAVEFSQIGGSLGLDWDPANGMIDTIDVTNGGVEGGTLSFGGTVVPTLLSLPTPSQEAATFLTTDLGSVTLNASPVDTLATQYSLNQVGSTFTVGATIDYTTPESLAGTSAQDVAQHIQSVYTAGGGSGGLSATLVALANETDEDDYVAMMKEMSGDVASATTGVHSSDKAQMVLETQNSCPVVNAATGRLTEESCVYLKPIGRFASLDDDSATSGVDTVYGGVAVGGQKLVGDGWYVGGVVSYGQSRAESDDGRFESHADDYAAGVVVKKRIDDVFQIALAGTYMFSDLNHERTTARFTTTGGRVARSDAVAHTLAGRVRVSYDGAVGPMYVKPMADLDVVWTSVPAYSEHGAGAFNLAYEDTQDVNVAVRPAVEVGTQVVFDGAKLRAYGRLGLTYWSDREFNQRARFAAAPVGATAFDNSFEGARLLADATLGAELVTSGGLELRAQYDVSAGGDSIYQAISGRVGFRF</sequence>
<feature type="compositionally biased region" description="Gly residues" evidence="1">
    <location>
        <begin position="88"/>
        <end position="97"/>
    </location>
</feature>
<dbReference type="InterPro" id="IPR036709">
    <property type="entry name" value="Autotransporte_beta_dom_sf"/>
</dbReference>